<dbReference type="Proteomes" id="UP001595699">
    <property type="component" value="Unassembled WGS sequence"/>
</dbReference>
<keyword evidence="6 7" id="KW-0472">Membrane</keyword>
<dbReference type="RefSeq" id="WP_239554227.1">
    <property type="nucleotide sequence ID" value="NZ_JAFBCM010000001.1"/>
</dbReference>
<sequence length="276" mass="30951">MIALVKRGLLYVFMAALGIVFLTPMLWLASTSLKEQGQVFAYPPVFVPDPVRFANYLDAFARAPLFVWLTNTITITVFALIGTLLTCSLVAYGFARLRFPGRNVLFVLLLSTMMLPDVVTLVPQFVLFKSLGWVDTFLPLIVPSFLGGGAFNIFLVRQFYLTIPRDFDEAARLDGASNWRIWWHIILPLSRPVLIAVGIFSFVFHWNDFLAPLIYLQSEGNKTLALGLRAFISPTDASWNISMAASMFLVIPVLLVFFVAQRSFIRGVVMTGIQGR</sequence>
<feature type="domain" description="ABC transmembrane type-1" evidence="8">
    <location>
        <begin position="69"/>
        <end position="260"/>
    </location>
</feature>
<proteinExistence type="inferred from homology"/>
<evidence type="ECO:0000256" key="5">
    <source>
        <dbReference type="ARBA" id="ARBA00022989"/>
    </source>
</evidence>
<evidence type="ECO:0000256" key="2">
    <source>
        <dbReference type="ARBA" id="ARBA00022448"/>
    </source>
</evidence>
<keyword evidence="3" id="KW-1003">Cell membrane</keyword>
<name>A0ABV7Y545_9ACTN</name>
<keyword evidence="2 7" id="KW-0813">Transport</keyword>
<dbReference type="CDD" id="cd06261">
    <property type="entry name" value="TM_PBP2"/>
    <property type="match status" value="1"/>
</dbReference>
<evidence type="ECO:0000313" key="10">
    <source>
        <dbReference type="Proteomes" id="UP001595699"/>
    </source>
</evidence>
<comment type="similarity">
    <text evidence="7">Belongs to the binding-protein-dependent transport system permease family.</text>
</comment>
<organism evidence="9 10">
    <name type="scientific">Tenggerimyces flavus</name>
    <dbReference type="NCBI Taxonomy" id="1708749"/>
    <lineage>
        <taxon>Bacteria</taxon>
        <taxon>Bacillati</taxon>
        <taxon>Actinomycetota</taxon>
        <taxon>Actinomycetes</taxon>
        <taxon>Propionibacteriales</taxon>
        <taxon>Nocardioidaceae</taxon>
        <taxon>Tenggerimyces</taxon>
    </lineage>
</organism>
<evidence type="ECO:0000259" key="8">
    <source>
        <dbReference type="PROSITE" id="PS50928"/>
    </source>
</evidence>
<feature type="transmembrane region" description="Helical" evidence="7">
    <location>
        <begin position="104"/>
        <end position="128"/>
    </location>
</feature>
<dbReference type="InterPro" id="IPR035906">
    <property type="entry name" value="MetI-like_sf"/>
</dbReference>
<dbReference type="Pfam" id="PF00528">
    <property type="entry name" value="BPD_transp_1"/>
    <property type="match status" value="1"/>
</dbReference>
<evidence type="ECO:0000256" key="3">
    <source>
        <dbReference type="ARBA" id="ARBA00022475"/>
    </source>
</evidence>
<keyword evidence="4 7" id="KW-0812">Transmembrane</keyword>
<evidence type="ECO:0000256" key="1">
    <source>
        <dbReference type="ARBA" id="ARBA00004651"/>
    </source>
</evidence>
<feature type="transmembrane region" description="Helical" evidence="7">
    <location>
        <begin position="181"/>
        <end position="206"/>
    </location>
</feature>
<dbReference type="EMBL" id="JBHRZH010000001">
    <property type="protein sequence ID" value="MFC3759263.1"/>
    <property type="molecule type" value="Genomic_DNA"/>
</dbReference>
<dbReference type="PANTHER" id="PTHR43744:SF12">
    <property type="entry name" value="ABC TRANSPORTER PERMEASE PROTEIN MG189-RELATED"/>
    <property type="match status" value="1"/>
</dbReference>
<protein>
    <submittedName>
        <fullName evidence="9">Carbohydrate ABC transporter permease</fullName>
    </submittedName>
</protein>
<comment type="subcellular location">
    <subcellularLocation>
        <location evidence="1 7">Cell membrane</location>
        <topology evidence="1 7">Multi-pass membrane protein</topology>
    </subcellularLocation>
</comment>
<feature type="transmembrane region" description="Helical" evidence="7">
    <location>
        <begin position="65"/>
        <end position="92"/>
    </location>
</feature>
<feature type="transmembrane region" description="Helical" evidence="7">
    <location>
        <begin position="237"/>
        <end position="260"/>
    </location>
</feature>
<reference evidence="10" key="1">
    <citation type="journal article" date="2019" name="Int. J. Syst. Evol. Microbiol.">
        <title>The Global Catalogue of Microorganisms (GCM) 10K type strain sequencing project: providing services to taxonomists for standard genome sequencing and annotation.</title>
        <authorList>
            <consortium name="The Broad Institute Genomics Platform"/>
            <consortium name="The Broad Institute Genome Sequencing Center for Infectious Disease"/>
            <person name="Wu L."/>
            <person name="Ma J."/>
        </authorList>
    </citation>
    <scope>NUCLEOTIDE SEQUENCE [LARGE SCALE GENOMIC DNA]</scope>
    <source>
        <strain evidence="10">CGMCC 4.7241</strain>
    </source>
</reference>
<dbReference type="Gene3D" id="1.10.3720.10">
    <property type="entry name" value="MetI-like"/>
    <property type="match status" value="1"/>
</dbReference>
<evidence type="ECO:0000256" key="7">
    <source>
        <dbReference type="RuleBase" id="RU363032"/>
    </source>
</evidence>
<dbReference type="InterPro" id="IPR000515">
    <property type="entry name" value="MetI-like"/>
</dbReference>
<accession>A0ABV7Y545</accession>
<keyword evidence="5 7" id="KW-1133">Transmembrane helix</keyword>
<feature type="transmembrane region" description="Helical" evidence="7">
    <location>
        <begin position="140"/>
        <end position="160"/>
    </location>
</feature>
<evidence type="ECO:0000256" key="4">
    <source>
        <dbReference type="ARBA" id="ARBA00022692"/>
    </source>
</evidence>
<dbReference type="PROSITE" id="PS50928">
    <property type="entry name" value="ABC_TM1"/>
    <property type="match status" value="1"/>
</dbReference>
<gene>
    <name evidence="9" type="ORF">ACFOUW_00295</name>
</gene>
<evidence type="ECO:0000256" key="6">
    <source>
        <dbReference type="ARBA" id="ARBA00023136"/>
    </source>
</evidence>
<keyword evidence="10" id="KW-1185">Reference proteome</keyword>
<feature type="transmembrane region" description="Helical" evidence="7">
    <location>
        <begin position="9"/>
        <end position="29"/>
    </location>
</feature>
<comment type="caution">
    <text evidence="9">The sequence shown here is derived from an EMBL/GenBank/DDBJ whole genome shotgun (WGS) entry which is preliminary data.</text>
</comment>
<dbReference type="PANTHER" id="PTHR43744">
    <property type="entry name" value="ABC TRANSPORTER PERMEASE PROTEIN MG189-RELATED-RELATED"/>
    <property type="match status" value="1"/>
</dbReference>
<evidence type="ECO:0000313" key="9">
    <source>
        <dbReference type="EMBL" id="MFC3759263.1"/>
    </source>
</evidence>
<dbReference type="SUPFAM" id="SSF161098">
    <property type="entry name" value="MetI-like"/>
    <property type="match status" value="1"/>
</dbReference>